<dbReference type="KEGG" id="mod:AS202_00055"/>
<evidence type="ECO:0000313" key="3">
    <source>
        <dbReference type="EMBL" id="ALU26851.1"/>
    </source>
</evidence>
<keyword evidence="1" id="KW-0812">Transmembrane</keyword>
<evidence type="ECO:0000256" key="1">
    <source>
        <dbReference type="SAM" id="Phobius"/>
    </source>
</evidence>
<gene>
    <name evidence="2" type="ORF">AS202_00055</name>
    <name evidence="3" type="ORF">AS202_12140</name>
</gene>
<reference evidence="2 4" key="1">
    <citation type="journal article" date="2016" name="J. Zhejiang Univ. Sci. B">
        <title>Antibiotic resistance mechanisms of Myroides sp.</title>
        <authorList>
            <person name="Hu S."/>
            <person name="Yuan S."/>
            <person name="Qu H."/>
            <person name="Jiang T."/>
            <person name="Zhou Y."/>
            <person name="Wang M."/>
            <person name="Ming D."/>
        </authorList>
    </citation>
    <scope>NUCLEOTIDE SEQUENCE [LARGE SCALE GENOMIC DNA]</scope>
    <source>
        <strain evidence="2 4">PR63039</strain>
    </source>
</reference>
<protein>
    <submittedName>
        <fullName evidence="2">Uncharacterized protein</fullName>
    </submittedName>
</protein>
<dbReference type="RefSeq" id="WP_058698967.1">
    <property type="nucleotide sequence ID" value="NZ_CP013690.1"/>
</dbReference>
<dbReference type="Proteomes" id="UP000069030">
    <property type="component" value="Chromosome"/>
</dbReference>
<sequence length="115" mass="13698">MAKHQPTLTELTELLFQQVVYLQETMKQNIAQQTELSKKIKNIEVKVNVSELRKVEEEQTERLHSYLDHFCIRLQAINEQHYKVNKSINSKKILYLVLLNIFFFLVACLCIYKLK</sequence>
<dbReference type="KEGG" id="mod:AS202_12140"/>
<dbReference type="EMBL" id="CP013690">
    <property type="protein sequence ID" value="ALU24690.1"/>
    <property type="molecule type" value="Genomic_DNA"/>
</dbReference>
<accession>A0AAI8C2A6</accession>
<dbReference type="AlphaFoldDB" id="A0AAI8C2A6"/>
<dbReference type="EMBL" id="CP013690">
    <property type="protein sequence ID" value="ALU26851.1"/>
    <property type="molecule type" value="Genomic_DNA"/>
</dbReference>
<keyword evidence="1" id="KW-0472">Membrane</keyword>
<organism evidence="2 4">
    <name type="scientific">Myroides odoratimimus</name>
    <dbReference type="NCBI Taxonomy" id="76832"/>
    <lineage>
        <taxon>Bacteria</taxon>
        <taxon>Pseudomonadati</taxon>
        <taxon>Bacteroidota</taxon>
        <taxon>Flavobacteriia</taxon>
        <taxon>Flavobacteriales</taxon>
        <taxon>Flavobacteriaceae</taxon>
        <taxon>Myroides</taxon>
    </lineage>
</organism>
<keyword evidence="1" id="KW-1133">Transmembrane helix</keyword>
<evidence type="ECO:0000313" key="4">
    <source>
        <dbReference type="Proteomes" id="UP000069030"/>
    </source>
</evidence>
<name>A0AAI8C2A6_9FLAO</name>
<feature type="transmembrane region" description="Helical" evidence="1">
    <location>
        <begin position="93"/>
        <end position="114"/>
    </location>
</feature>
<evidence type="ECO:0000313" key="2">
    <source>
        <dbReference type="EMBL" id="ALU24690.1"/>
    </source>
</evidence>
<proteinExistence type="predicted"/>